<reference evidence="3 4" key="1">
    <citation type="submission" date="2016-10" db="EMBL/GenBank/DDBJ databases">
        <authorList>
            <person name="de Groot N.N."/>
        </authorList>
    </citation>
    <scope>NUCLEOTIDE SEQUENCE [LARGE SCALE GENOMIC DNA]</scope>
    <source>
        <strain evidence="3 4">DSM 17073</strain>
    </source>
</reference>
<feature type="transmembrane region" description="Helical" evidence="1">
    <location>
        <begin position="29"/>
        <end position="46"/>
    </location>
</feature>
<evidence type="ECO:0000313" key="3">
    <source>
        <dbReference type="EMBL" id="SFP28001.1"/>
    </source>
</evidence>
<keyword evidence="1" id="KW-1133">Transmembrane helix</keyword>
<evidence type="ECO:0000313" key="5">
    <source>
        <dbReference type="Proteomes" id="UP000321547"/>
    </source>
</evidence>
<evidence type="ECO:0000313" key="4">
    <source>
        <dbReference type="Proteomes" id="UP000242243"/>
    </source>
</evidence>
<keyword evidence="1" id="KW-0472">Membrane</keyword>
<dbReference type="RefSeq" id="WP_089831417.1">
    <property type="nucleotide sequence ID" value="NZ_BJWI01000011.1"/>
</dbReference>
<dbReference type="EMBL" id="BJWI01000011">
    <property type="protein sequence ID" value="GEM01529.1"/>
    <property type="molecule type" value="Genomic_DNA"/>
</dbReference>
<sequence>MGKWGLFFLSIGCLMIIFAADAKSGTYDFLSLVTAGFLIVLSIVMIRKEKQHKLSKDQVE</sequence>
<dbReference type="STRING" id="306540.SAMN05421839_11235"/>
<dbReference type="Proteomes" id="UP000242243">
    <property type="component" value="Unassembled WGS sequence"/>
</dbReference>
<reference evidence="2 5" key="2">
    <citation type="submission" date="2019-07" db="EMBL/GenBank/DDBJ databases">
        <title>Whole genome shotgun sequence of Halolactibacillus halophilus NBRC 100868.</title>
        <authorList>
            <person name="Hosoyama A."/>
            <person name="Uohara A."/>
            <person name="Ohji S."/>
            <person name="Ichikawa N."/>
        </authorList>
    </citation>
    <scope>NUCLEOTIDE SEQUENCE [LARGE SCALE GENOMIC DNA]</scope>
    <source>
        <strain evidence="2 5">NBRC 100868</strain>
    </source>
</reference>
<name>A0A1I5P383_9BACI</name>
<evidence type="ECO:0000313" key="2">
    <source>
        <dbReference type="EMBL" id="GEM01529.1"/>
    </source>
</evidence>
<keyword evidence="5" id="KW-1185">Reference proteome</keyword>
<gene>
    <name evidence="2" type="ORF">HHA03_10610</name>
    <name evidence="3" type="ORF">SAMN05421839_11235</name>
</gene>
<dbReference type="OrthoDB" id="2938668at2"/>
<evidence type="ECO:0000256" key="1">
    <source>
        <dbReference type="SAM" id="Phobius"/>
    </source>
</evidence>
<organism evidence="3 4">
    <name type="scientific">Halolactibacillus halophilus</name>
    <dbReference type="NCBI Taxonomy" id="306540"/>
    <lineage>
        <taxon>Bacteria</taxon>
        <taxon>Bacillati</taxon>
        <taxon>Bacillota</taxon>
        <taxon>Bacilli</taxon>
        <taxon>Bacillales</taxon>
        <taxon>Bacillaceae</taxon>
        <taxon>Halolactibacillus</taxon>
    </lineage>
</organism>
<dbReference type="Proteomes" id="UP000321547">
    <property type="component" value="Unassembled WGS sequence"/>
</dbReference>
<protein>
    <submittedName>
        <fullName evidence="3">Uncharacterized protein</fullName>
    </submittedName>
</protein>
<proteinExistence type="predicted"/>
<dbReference type="AlphaFoldDB" id="A0A1I5P383"/>
<accession>A0A1I5P383</accession>
<dbReference type="EMBL" id="FOXC01000012">
    <property type="protein sequence ID" value="SFP28001.1"/>
    <property type="molecule type" value="Genomic_DNA"/>
</dbReference>
<keyword evidence="1" id="KW-0812">Transmembrane</keyword>